<evidence type="ECO:0000313" key="2">
    <source>
        <dbReference type="Proteomes" id="UP000707356"/>
    </source>
</evidence>
<sequence>MNNPVKQQISTDFHKVKAAGGQRLERISKILQDALSETMSELKAGGSEMRSIAKESSVVETLKTRPPAAPVEAKPVEVKIDSDDEVANIVVTPADISNDSAANTVETAALTDEQIAETVLEAVVSEAVLSEAVQSEVASVESSESSQSSQSVSASSAEPVAVQRLIDSINAAIDRIAAFVKDDKTQAAVQPYVNKLNAMLESLDGKISSRYGERYSSFKQEFNQDMGKAQVWYGEARANVSENGAGWVNQKQAELETKMGKAGATIAQKETKLKQTAKALWQTARKS</sequence>
<comment type="caution">
    <text evidence="1">The sequence shown here is derived from an EMBL/GenBank/DDBJ whole genome shotgun (WGS) entry which is preliminary data.</text>
</comment>
<dbReference type="EMBL" id="JAHHHV010000077">
    <property type="protein sequence ID" value="MBW4467502.1"/>
    <property type="molecule type" value="Genomic_DNA"/>
</dbReference>
<reference evidence="1" key="2">
    <citation type="journal article" date="2022" name="Microbiol. Resour. Announc.">
        <title>Metagenome Sequencing to Explore Phylogenomics of Terrestrial Cyanobacteria.</title>
        <authorList>
            <person name="Ward R.D."/>
            <person name="Stajich J.E."/>
            <person name="Johansen J.R."/>
            <person name="Huntemann M."/>
            <person name="Clum A."/>
            <person name="Foster B."/>
            <person name="Foster B."/>
            <person name="Roux S."/>
            <person name="Palaniappan K."/>
            <person name="Varghese N."/>
            <person name="Mukherjee S."/>
            <person name="Reddy T.B.K."/>
            <person name="Daum C."/>
            <person name="Copeland A."/>
            <person name="Chen I.A."/>
            <person name="Ivanova N.N."/>
            <person name="Kyrpides N.C."/>
            <person name="Shapiro N."/>
            <person name="Eloe-Fadrosh E.A."/>
            <person name="Pietrasiak N."/>
        </authorList>
    </citation>
    <scope>NUCLEOTIDE SEQUENCE</scope>
    <source>
        <strain evidence="1">GSE-TBD4-15B</strain>
    </source>
</reference>
<reference evidence="1" key="1">
    <citation type="submission" date="2021-05" db="EMBL/GenBank/DDBJ databases">
        <authorList>
            <person name="Pietrasiak N."/>
            <person name="Ward R."/>
            <person name="Stajich J.E."/>
            <person name="Kurbessoian T."/>
        </authorList>
    </citation>
    <scope>NUCLEOTIDE SEQUENCE</scope>
    <source>
        <strain evidence="1">GSE-TBD4-15B</strain>
    </source>
</reference>
<gene>
    <name evidence="1" type="ORF">KME07_18915</name>
</gene>
<protein>
    <recommendedName>
        <fullName evidence="3">Histidine kinase</fullName>
    </recommendedName>
</protein>
<dbReference type="Proteomes" id="UP000707356">
    <property type="component" value="Unassembled WGS sequence"/>
</dbReference>
<evidence type="ECO:0008006" key="3">
    <source>
        <dbReference type="Google" id="ProtNLM"/>
    </source>
</evidence>
<organism evidence="1 2">
    <name type="scientific">Pegethrix bostrychoides GSE-TBD4-15B</name>
    <dbReference type="NCBI Taxonomy" id="2839662"/>
    <lineage>
        <taxon>Bacteria</taxon>
        <taxon>Bacillati</taxon>
        <taxon>Cyanobacteriota</taxon>
        <taxon>Cyanophyceae</taxon>
        <taxon>Oculatellales</taxon>
        <taxon>Oculatellaceae</taxon>
        <taxon>Pegethrix</taxon>
    </lineage>
</organism>
<proteinExistence type="predicted"/>
<dbReference type="AlphaFoldDB" id="A0A951PDS9"/>
<evidence type="ECO:0000313" key="1">
    <source>
        <dbReference type="EMBL" id="MBW4467502.1"/>
    </source>
</evidence>
<accession>A0A951PDS9</accession>
<name>A0A951PDS9_9CYAN</name>